<evidence type="ECO:0000259" key="2">
    <source>
        <dbReference type="PROSITE" id="PS00036"/>
    </source>
</evidence>
<protein>
    <recommendedName>
        <fullName evidence="2">BZIP domain-containing protein</fullName>
    </recommendedName>
</protein>
<gene>
    <name evidence="3" type="ORF">N7456_008700</name>
</gene>
<dbReference type="Proteomes" id="UP001149165">
    <property type="component" value="Unassembled WGS sequence"/>
</dbReference>
<evidence type="ECO:0000313" key="3">
    <source>
        <dbReference type="EMBL" id="KAJ5092839.1"/>
    </source>
</evidence>
<evidence type="ECO:0000256" key="1">
    <source>
        <dbReference type="SAM" id="MobiDB-lite"/>
    </source>
</evidence>
<dbReference type="SUPFAM" id="SSF57959">
    <property type="entry name" value="Leucine zipper domain"/>
    <property type="match status" value="1"/>
</dbReference>
<dbReference type="AlphaFoldDB" id="A0A9W9F3H1"/>
<feature type="compositionally biased region" description="Polar residues" evidence="1">
    <location>
        <begin position="1"/>
        <end position="16"/>
    </location>
</feature>
<dbReference type="EMBL" id="JAPQKH010000006">
    <property type="protein sequence ID" value="KAJ5092839.1"/>
    <property type="molecule type" value="Genomic_DNA"/>
</dbReference>
<reference evidence="3" key="1">
    <citation type="submission" date="2022-11" db="EMBL/GenBank/DDBJ databases">
        <authorList>
            <person name="Petersen C."/>
        </authorList>
    </citation>
    <scope>NUCLEOTIDE SEQUENCE</scope>
    <source>
        <strain evidence="3">IBT 30069</strain>
    </source>
</reference>
<comment type="caution">
    <text evidence="3">The sequence shown here is derived from an EMBL/GenBank/DDBJ whole genome shotgun (WGS) entry which is preliminary data.</text>
</comment>
<reference evidence="3" key="2">
    <citation type="journal article" date="2023" name="IMA Fungus">
        <title>Comparative genomic study of the Penicillium genus elucidates a diverse pangenome and 15 lateral gene transfer events.</title>
        <authorList>
            <person name="Petersen C."/>
            <person name="Sorensen T."/>
            <person name="Nielsen M.R."/>
            <person name="Sondergaard T.E."/>
            <person name="Sorensen J.L."/>
            <person name="Fitzpatrick D.A."/>
            <person name="Frisvad J.C."/>
            <person name="Nielsen K.L."/>
        </authorList>
    </citation>
    <scope>NUCLEOTIDE SEQUENCE</scope>
    <source>
        <strain evidence="3">IBT 30069</strain>
    </source>
</reference>
<sequence length="197" mass="22664">MRLQQSNEHNNPIQSTENEEIEKRRLRNRLSQQAFRRRQKESLRELRNQAQSKDKPENEIIHELREENNKLRKELLDVQSKLSRYISSMESLTGSISSALQGTSNEKVESEAELEIESSNSPQEQSSLPAQAGISELDLDALNDMNVFSFGNSQNLLNDTMTTGNPTPLIFVKMRLTWYKDMERAPMKTLPISKRAS</sequence>
<name>A0A9W9F3H1_9EURO</name>
<feature type="compositionally biased region" description="Basic and acidic residues" evidence="1">
    <location>
        <begin position="40"/>
        <end position="58"/>
    </location>
</feature>
<feature type="region of interest" description="Disordered" evidence="1">
    <location>
        <begin position="1"/>
        <end position="58"/>
    </location>
</feature>
<dbReference type="OrthoDB" id="4340525at2759"/>
<dbReference type="InterPro" id="IPR004827">
    <property type="entry name" value="bZIP"/>
</dbReference>
<accession>A0A9W9F3H1</accession>
<dbReference type="PROSITE" id="PS00036">
    <property type="entry name" value="BZIP_BASIC"/>
    <property type="match status" value="1"/>
</dbReference>
<feature type="domain" description="BZIP" evidence="2">
    <location>
        <begin position="23"/>
        <end position="38"/>
    </location>
</feature>
<dbReference type="Gene3D" id="1.20.5.170">
    <property type="match status" value="1"/>
</dbReference>
<keyword evidence="4" id="KW-1185">Reference proteome</keyword>
<proteinExistence type="predicted"/>
<organism evidence="3 4">
    <name type="scientific">Penicillium angulare</name>
    <dbReference type="NCBI Taxonomy" id="116970"/>
    <lineage>
        <taxon>Eukaryota</taxon>
        <taxon>Fungi</taxon>
        <taxon>Dikarya</taxon>
        <taxon>Ascomycota</taxon>
        <taxon>Pezizomycotina</taxon>
        <taxon>Eurotiomycetes</taxon>
        <taxon>Eurotiomycetidae</taxon>
        <taxon>Eurotiales</taxon>
        <taxon>Aspergillaceae</taxon>
        <taxon>Penicillium</taxon>
    </lineage>
</organism>
<dbReference type="CDD" id="cd14688">
    <property type="entry name" value="bZIP_YAP"/>
    <property type="match status" value="1"/>
</dbReference>
<dbReference type="GO" id="GO:0003700">
    <property type="term" value="F:DNA-binding transcription factor activity"/>
    <property type="evidence" value="ECO:0007669"/>
    <property type="project" value="InterPro"/>
</dbReference>
<evidence type="ECO:0000313" key="4">
    <source>
        <dbReference type="Proteomes" id="UP001149165"/>
    </source>
</evidence>
<dbReference type="InterPro" id="IPR046347">
    <property type="entry name" value="bZIP_sf"/>
</dbReference>